<protein>
    <recommendedName>
        <fullName evidence="4">Erythromycin esterase family protein</fullName>
    </recommendedName>
</protein>
<name>A0A412QLP3_PHOVU</name>
<accession>A0A412QLP3</accession>
<dbReference type="AlphaFoldDB" id="A0A412QLP3"/>
<feature type="chain" id="PRO_5019471593" description="Erythromycin esterase family protein" evidence="1">
    <location>
        <begin position="20"/>
        <end position="404"/>
    </location>
</feature>
<keyword evidence="1" id="KW-0732">Signal</keyword>
<gene>
    <name evidence="2" type="ORF">DWX04_13100</name>
</gene>
<reference evidence="2 3" key="1">
    <citation type="submission" date="2018-08" db="EMBL/GenBank/DDBJ databases">
        <title>A genome reference for cultivated species of the human gut microbiota.</title>
        <authorList>
            <person name="Zou Y."/>
            <person name="Xue W."/>
            <person name="Luo G."/>
        </authorList>
    </citation>
    <scope>NUCLEOTIDE SEQUENCE [LARGE SCALE GENOMIC DNA]</scope>
    <source>
        <strain evidence="2 3">AF18-14</strain>
    </source>
</reference>
<proteinExistence type="predicted"/>
<sequence length="404" mass="46777">MRNLLLLISCAFTAITLKAQTPSIEALRTCADEKGIPPKEYIFKLFEKSDIVVLGERDHRDTVQYNLIHDILADPRFAEQIGYVYTEVGSYNMNDDVNRLLQGSYPTEAAFMDSLYAYYYRKTENFYPMWEKYNRVKFLKGIYEINRTSPRKIRLGLTDCEFSWDEIRTVEDYKDFWKSPGLNDRDSLMATHISEMYARQTPLNGKRKALVITNQPHAINDSFILKKSNTVYGAQGWWMKKIFGEERVKIVVLNWFDYVLFDGSNFPMTGGGNWDAAFELLECRPFAIDLKNTPYGETAYNGHVGGTTTKSKNKCWQDVADGLIYYAPLYDHVAAWGIEGLITKEFEPEIKRRVTIFFQATQPGIEIPIKAAIDEYNVFHTFPTVFRSKEEVKDLIMKVLEKNP</sequence>
<evidence type="ECO:0000256" key="1">
    <source>
        <dbReference type="SAM" id="SignalP"/>
    </source>
</evidence>
<evidence type="ECO:0000313" key="3">
    <source>
        <dbReference type="Proteomes" id="UP000283833"/>
    </source>
</evidence>
<evidence type="ECO:0000313" key="2">
    <source>
        <dbReference type="EMBL" id="RGT91864.1"/>
    </source>
</evidence>
<dbReference type="Proteomes" id="UP000283833">
    <property type="component" value="Unassembled WGS sequence"/>
</dbReference>
<dbReference type="RefSeq" id="WP_117853231.1">
    <property type="nucleotide sequence ID" value="NZ_JAKKWV010000019.1"/>
</dbReference>
<comment type="caution">
    <text evidence="2">The sequence shown here is derived from an EMBL/GenBank/DDBJ whole genome shotgun (WGS) entry which is preliminary data.</text>
</comment>
<organism evidence="2 3">
    <name type="scientific">Phocaeicola vulgatus</name>
    <name type="common">Bacteroides vulgatus</name>
    <dbReference type="NCBI Taxonomy" id="821"/>
    <lineage>
        <taxon>Bacteria</taxon>
        <taxon>Pseudomonadati</taxon>
        <taxon>Bacteroidota</taxon>
        <taxon>Bacteroidia</taxon>
        <taxon>Bacteroidales</taxon>
        <taxon>Bacteroidaceae</taxon>
        <taxon>Phocaeicola</taxon>
    </lineage>
</organism>
<dbReference type="EMBL" id="QRXI01000016">
    <property type="protein sequence ID" value="RGT91864.1"/>
    <property type="molecule type" value="Genomic_DNA"/>
</dbReference>
<feature type="signal peptide" evidence="1">
    <location>
        <begin position="1"/>
        <end position="19"/>
    </location>
</feature>
<evidence type="ECO:0008006" key="4">
    <source>
        <dbReference type="Google" id="ProtNLM"/>
    </source>
</evidence>